<evidence type="ECO:0000256" key="2">
    <source>
        <dbReference type="SAM" id="Phobius"/>
    </source>
</evidence>
<feature type="coiled-coil region" evidence="1">
    <location>
        <begin position="63"/>
        <end position="90"/>
    </location>
</feature>
<evidence type="ECO:0000313" key="4">
    <source>
        <dbReference type="Proteomes" id="UP000305541"/>
    </source>
</evidence>
<dbReference type="RefSeq" id="WP_138475005.1">
    <property type="nucleotide sequence ID" value="NZ_VBTH01000039.1"/>
</dbReference>
<name>A0A5R9BPS9_9LACO</name>
<keyword evidence="2" id="KW-0472">Membrane</keyword>
<proteinExistence type="predicted"/>
<comment type="caution">
    <text evidence="3">The sequence shown here is derived from an EMBL/GenBank/DDBJ whole genome shotgun (WGS) entry which is preliminary data.</text>
</comment>
<sequence length="95" mass="11021">MPKSWDEWASMIGIVTVCVSFIVWISNVWIIGPLTKSLNTLSIKIDGIGANGDRIHKAHDEKLDEHDRRLDRHHERIKDLRTDVDELQHQRSGRI</sequence>
<evidence type="ECO:0000313" key="3">
    <source>
        <dbReference type="EMBL" id="TLQ02798.1"/>
    </source>
</evidence>
<gene>
    <name evidence="3" type="ORF">FEZ51_10375</name>
</gene>
<dbReference type="Proteomes" id="UP000305541">
    <property type="component" value="Unassembled WGS sequence"/>
</dbReference>
<organism evidence="3 4">
    <name type="scientific">Pediococcus stilesii</name>
    <dbReference type="NCBI Taxonomy" id="331679"/>
    <lineage>
        <taxon>Bacteria</taxon>
        <taxon>Bacillati</taxon>
        <taxon>Bacillota</taxon>
        <taxon>Bacilli</taxon>
        <taxon>Lactobacillales</taxon>
        <taxon>Lactobacillaceae</taxon>
        <taxon>Pediococcus</taxon>
    </lineage>
</organism>
<accession>A0A5R9BPS9</accession>
<evidence type="ECO:0000256" key="1">
    <source>
        <dbReference type="SAM" id="Coils"/>
    </source>
</evidence>
<feature type="transmembrane region" description="Helical" evidence="2">
    <location>
        <begin position="12"/>
        <end position="34"/>
    </location>
</feature>
<keyword evidence="2" id="KW-0812">Transmembrane</keyword>
<dbReference type="EMBL" id="VBTH01000039">
    <property type="protein sequence ID" value="TLQ02798.1"/>
    <property type="molecule type" value="Genomic_DNA"/>
</dbReference>
<keyword evidence="2" id="KW-1133">Transmembrane helix</keyword>
<reference evidence="3 4" key="1">
    <citation type="submission" date="2019-05" db="EMBL/GenBank/DDBJ databases">
        <title>The metagenome of a microbial culture collection derived from dairy environment covers the genomic content of the human microbiome.</title>
        <authorList>
            <person name="Roder T."/>
            <person name="Wuthrich D."/>
            <person name="Sattari Z."/>
            <person name="Von Ah U."/>
            <person name="Bar C."/>
            <person name="Ronchi F."/>
            <person name="Macpherson A.J."/>
            <person name="Ganal-Vonarburg S.C."/>
            <person name="Bruggmann R."/>
            <person name="Vergeres G."/>
        </authorList>
    </citation>
    <scope>NUCLEOTIDE SEQUENCE [LARGE SCALE GENOMIC DNA]</scope>
    <source>
        <strain evidence="3 4">FAM 18815</strain>
    </source>
</reference>
<dbReference type="AlphaFoldDB" id="A0A5R9BPS9"/>
<keyword evidence="1" id="KW-0175">Coiled coil</keyword>
<protein>
    <recommendedName>
        <fullName evidence="5">DUF2746 domain-containing protein</fullName>
    </recommendedName>
</protein>
<evidence type="ECO:0008006" key="5">
    <source>
        <dbReference type="Google" id="ProtNLM"/>
    </source>
</evidence>